<feature type="chain" id="PRO_5004032724" evidence="1">
    <location>
        <begin position="21"/>
        <end position="132"/>
    </location>
</feature>
<name>M3CI61_SPHMS</name>
<dbReference type="RefSeq" id="XP_016761609.1">
    <property type="nucleotide sequence ID" value="XM_016901266.1"/>
</dbReference>
<dbReference type="HOGENOM" id="CLU_1918402_0_0_1"/>
<reference evidence="2 3" key="1">
    <citation type="journal article" date="2012" name="PLoS Pathog.">
        <title>Diverse lifestyles and strategies of plant pathogenesis encoded in the genomes of eighteen Dothideomycetes fungi.</title>
        <authorList>
            <person name="Ohm R.A."/>
            <person name="Feau N."/>
            <person name="Henrissat B."/>
            <person name="Schoch C.L."/>
            <person name="Horwitz B.A."/>
            <person name="Barry K.W."/>
            <person name="Condon B.J."/>
            <person name="Copeland A.C."/>
            <person name="Dhillon B."/>
            <person name="Glaser F."/>
            <person name="Hesse C.N."/>
            <person name="Kosti I."/>
            <person name="LaButti K."/>
            <person name="Lindquist E.A."/>
            <person name="Lucas S."/>
            <person name="Salamov A.A."/>
            <person name="Bradshaw R.E."/>
            <person name="Ciuffetti L."/>
            <person name="Hamelin R.C."/>
            <person name="Kema G.H.J."/>
            <person name="Lawrence C."/>
            <person name="Scott J.A."/>
            <person name="Spatafora J.W."/>
            <person name="Turgeon B.G."/>
            <person name="de Wit P.J.G.M."/>
            <person name="Zhong S."/>
            <person name="Goodwin S.B."/>
            <person name="Grigoriev I.V."/>
        </authorList>
    </citation>
    <scope>NUCLEOTIDE SEQUENCE [LARGE SCALE GENOMIC DNA]</scope>
    <source>
        <strain evidence="2 3">SO2202</strain>
    </source>
</reference>
<sequence>MQFKLFTAAIAAMAVGGAVASPVPDVEARDLRLELDTQHKQFNDRLNDIRKSQQAQGWSVPNSSQITRIKQQVQGAHRWSSNQRSQFWPYTYYNNYYDSDLYNSYRSYYILYSNLYNNCYYGQDYCKNYYKW</sequence>
<evidence type="ECO:0000256" key="1">
    <source>
        <dbReference type="SAM" id="SignalP"/>
    </source>
</evidence>
<proteinExistence type="predicted"/>
<gene>
    <name evidence="2" type="ORF">SEPMUDRAFT_116523</name>
</gene>
<organism evidence="2 3">
    <name type="scientific">Sphaerulina musiva (strain SO2202)</name>
    <name type="common">Poplar stem canker fungus</name>
    <name type="synonym">Septoria musiva</name>
    <dbReference type="NCBI Taxonomy" id="692275"/>
    <lineage>
        <taxon>Eukaryota</taxon>
        <taxon>Fungi</taxon>
        <taxon>Dikarya</taxon>
        <taxon>Ascomycota</taxon>
        <taxon>Pezizomycotina</taxon>
        <taxon>Dothideomycetes</taxon>
        <taxon>Dothideomycetidae</taxon>
        <taxon>Mycosphaerellales</taxon>
        <taxon>Mycosphaerellaceae</taxon>
        <taxon>Sphaerulina</taxon>
    </lineage>
</organism>
<evidence type="ECO:0000313" key="3">
    <source>
        <dbReference type="Proteomes" id="UP000016931"/>
    </source>
</evidence>
<protein>
    <submittedName>
        <fullName evidence="2">Uncharacterized protein</fullName>
    </submittedName>
</protein>
<dbReference type="GeneID" id="27898403"/>
<keyword evidence="1" id="KW-0732">Signal</keyword>
<accession>M3CI61</accession>
<dbReference type="Proteomes" id="UP000016931">
    <property type="component" value="Unassembled WGS sequence"/>
</dbReference>
<dbReference type="EMBL" id="KB456263">
    <property type="protein sequence ID" value="EMF13488.1"/>
    <property type="molecule type" value="Genomic_DNA"/>
</dbReference>
<feature type="signal peptide" evidence="1">
    <location>
        <begin position="1"/>
        <end position="20"/>
    </location>
</feature>
<dbReference type="AlphaFoldDB" id="M3CI61"/>
<evidence type="ECO:0000313" key="2">
    <source>
        <dbReference type="EMBL" id="EMF13488.1"/>
    </source>
</evidence>
<keyword evidence="3" id="KW-1185">Reference proteome</keyword>